<comment type="caution">
    <text evidence="2">The sequence shown here is derived from an EMBL/GenBank/DDBJ whole genome shotgun (WGS) entry which is preliminary data.</text>
</comment>
<dbReference type="AlphaFoldDB" id="A0A6A8G4U0"/>
<evidence type="ECO:0000313" key="2">
    <source>
        <dbReference type="EMBL" id="MRW96121.1"/>
    </source>
</evidence>
<evidence type="ECO:0000313" key="3">
    <source>
        <dbReference type="Proteomes" id="UP000443423"/>
    </source>
</evidence>
<gene>
    <name evidence="2" type="ORF">GJR99_05955</name>
</gene>
<dbReference type="OrthoDB" id="293469at2157"/>
<organism evidence="2 3">
    <name type="scientific">Haloferax marinum</name>
    <dbReference type="NCBI Taxonomy" id="2666143"/>
    <lineage>
        <taxon>Archaea</taxon>
        <taxon>Methanobacteriati</taxon>
        <taxon>Methanobacteriota</taxon>
        <taxon>Stenosarchaea group</taxon>
        <taxon>Halobacteria</taxon>
        <taxon>Halobacteriales</taxon>
        <taxon>Haloferacaceae</taxon>
        <taxon>Haloferax</taxon>
    </lineage>
</organism>
<feature type="transmembrane region" description="Helical" evidence="1">
    <location>
        <begin position="23"/>
        <end position="48"/>
    </location>
</feature>
<feature type="transmembrane region" description="Helical" evidence="1">
    <location>
        <begin position="125"/>
        <end position="150"/>
    </location>
</feature>
<accession>A0A6A8G4U0</accession>
<dbReference type="Proteomes" id="UP000443423">
    <property type="component" value="Unassembled WGS sequence"/>
</dbReference>
<keyword evidence="1" id="KW-0472">Membrane</keyword>
<evidence type="ECO:0000256" key="1">
    <source>
        <dbReference type="SAM" id="Phobius"/>
    </source>
</evidence>
<keyword evidence="3" id="KW-1185">Reference proteome</keyword>
<name>A0A6A8G4U0_9EURY</name>
<feature type="transmembrane region" description="Helical" evidence="1">
    <location>
        <begin position="79"/>
        <end position="105"/>
    </location>
</feature>
<keyword evidence="1" id="KW-1133">Transmembrane helix</keyword>
<proteinExistence type="predicted"/>
<dbReference type="Pfam" id="PF13197">
    <property type="entry name" value="DUF4013"/>
    <property type="match status" value="1"/>
</dbReference>
<feature type="transmembrane region" description="Helical" evidence="1">
    <location>
        <begin position="197"/>
        <end position="218"/>
    </location>
</feature>
<dbReference type="EMBL" id="WKJQ01000001">
    <property type="protein sequence ID" value="MRW96121.1"/>
    <property type="molecule type" value="Genomic_DNA"/>
</dbReference>
<protein>
    <submittedName>
        <fullName evidence="2">DUF4013 domain-containing protein</fullName>
    </submittedName>
</protein>
<reference evidence="2 3" key="1">
    <citation type="submission" date="2019-11" db="EMBL/GenBank/DDBJ databases">
        <title>Whole genome sequence of Haloferax sp. MBLA0078.</title>
        <authorList>
            <person name="Seo M.-J."/>
            <person name="Cho E.-S."/>
        </authorList>
    </citation>
    <scope>NUCLEOTIDE SEQUENCE [LARGE SCALE GENOMIC DNA]</scope>
    <source>
        <strain evidence="2 3">MBLA0078</strain>
    </source>
</reference>
<dbReference type="InterPro" id="IPR025098">
    <property type="entry name" value="DUF4013"/>
</dbReference>
<dbReference type="RefSeq" id="WP_151110237.1">
    <property type="nucleotide sequence ID" value="NZ_WKJQ01000001.1"/>
</dbReference>
<keyword evidence="1" id="KW-0812">Transmembrane</keyword>
<feature type="transmembrane region" description="Helical" evidence="1">
    <location>
        <begin position="171"/>
        <end position="191"/>
    </location>
</feature>
<sequence length="243" mass="24487">MDSSDFEAAFSLPFARDSSLDTVVVGSLVTLASFTTPLAGVLLAGYVVRLVRAGFGGASALPLFDDLADMAVEGARLSAVFVVLQLPALALVTLVLGSSSASLTVAAAVSDPQILQYLDVSVFDVLGLALAGIAALGGAYLTAAATVALASERSFAASIPLIRGLASDTSFVSVVSASALVVFGGRLLGFFVGTSPVAGVVFTACVSFLTLVAAATLLGRGMRQSEVDTWTDQQPAFAGVESA</sequence>